<accession>A0A3B0YEY4</accession>
<keyword evidence="4" id="KW-0479">Metal-binding</keyword>
<dbReference type="InterPro" id="IPR037493">
    <property type="entry name" value="ExoIII-like"/>
</dbReference>
<dbReference type="NCBIfam" id="TIGR00195">
    <property type="entry name" value="exoDNase_III"/>
    <property type="match status" value="1"/>
</dbReference>
<keyword evidence="5 8" id="KW-0378">Hydrolase</keyword>
<evidence type="ECO:0000256" key="1">
    <source>
        <dbReference type="ARBA" id="ARBA00001936"/>
    </source>
</evidence>
<dbReference type="GO" id="GO:0008311">
    <property type="term" value="F:double-stranded DNA 3'-5' DNA exonuclease activity"/>
    <property type="evidence" value="ECO:0007669"/>
    <property type="project" value="UniProtKB-EC"/>
</dbReference>
<dbReference type="InterPro" id="IPR004808">
    <property type="entry name" value="AP_endonuc_1"/>
</dbReference>
<dbReference type="InterPro" id="IPR036691">
    <property type="entry name" value="Endo/exonu/phosph_ase_sf"/>
</dbReference>
<dbReference type="GO" id="GO:0046872">
    <property type="term" value="F:metal ion binding"/>
    <property type="evidence" value="ECO:0007669"/>
    <property type="project" value="UniProtKB-KW"/>
</dbReference>
<proteinExistence type="inferred from homology"/>
<dbReference type="PROSITE" id="PS51435">
    <property type="entry name" value="AP_NUCLEASE_F1_4"/>
    <property type="match status" value="1"/>
</dbReference>
<dbReference type="EMBL" id="UOFI01000087">
    <property type="protein sequence ID" value="VAW66916.1"/>
    <property type="molecule type" value="Genomic_DNA"/>
</dbReference>
<dbReference type="GO" id="GO:0006281">
    <property type="term" value="P:DNA repair"/>
    <property type="evidence" value="ECO:0007669"/>
    <property type="project" value="InterPro"/>
</dbReference>
<comment type="similarity">
    <text evidence="3">Belongs to the DNA repair enzymes AP/ExoA family.</text>
</comment>
<feature type="domain" description="Endonuclease/exonuclease/phosphatase" evidence="7">
    <location>
        <begin position="23"/>
        <end position="284"/>
    </location>
</feature>
<comment type="cofactor">
    <cofactor evidence="1">
        <name>Mn(2+)</name>
        <dbReference type="ChEBI" id="CHEBI:29035"/>
    </cofactor>
</comment>
<dbReference type="EC" id="3.1.11.2" evidence="8"/>
<dbReference type="GO" id="GO:0004519">
    <property type="term" value="F:endonuclease activity"/>
    <property type="evidence" value="ECO:0007669"/>
    <property type="project" value="InterPro"/>
</dbReference>
<comment type="cofactor">
    <cofactor evidence="2">
        <name>Mg(2+)</name>
        <dbReference type="ChEBI" id="CHEBI:18420"/>
    </cofactor>
</comment>
<evidence type="ECO:0000256" key="3">
    <source>
        <dbReference type="ARBA" id="ARBA00007092"/>
    </source>
</evidence>
<evidence type="ECO:0000256" key="6">
    <source>
        <dbReference type="ARBA" id="ARBA00022842"/>
    </source>
</evidence>
<evidence type="ECO:0000313" key="8">
    <source>
        <dbReference type="EMBL" id="VAW66916.1"/>
    </source>
</evidence>
<protein>
    <submittedName>
        <fullName evidence="8">Exodeoxyribonuclease III</fullName>
        <ecNumber evidence="8">3.1.11.2</ecNumber>
    </submittedName>
</protein>
<dbReference type="InterPro" id="IPR020848">
    <property type="entry name" value="AP_endonuclease_F1_CS"/>
</dbReference>
<organism evidence="8">
    <name type="scientific">hydrothermal vent metagenome</name>
    <dbReference type="NCBI Taxonomy" id="652676"/>
    <lineage>
        <taxon>unclassified sequences</taxon>
        <taxon>metagenomes</taxon>
        <taxon>ecological metagenomes</taxon>
    </lineage>
</organism>
<evidence type="ECO:0000256" key="4">
    <source>
        <dbReference type="ARBA" id="ARBA00022723"/>
    </source>
</evidence>
<dbReference type="PANTHER" id="PTHR43250">
    <property type="entry name" value="EXODEOXYRIBONUCLEASE III"/>
    <property type="match status" value="1"/>
</dbReference>
<dbReference type="AlphaFoldDB" id="A0A3B0YEY4"/>
<dbReference type="PANTHER" id="PTHR43250:SF2">
    <property type="entry name" value="EXODEOXYRIBONUCLEASE III"/>
    <property type="match status" value="1"/>
</dbReference>
<evidence type="ECO:0000256" key="2">
    <source>
        <dbReference type="ARBA" id="ARBA00001946"/>
    </source>
</evidence>
<name>A0A3B0YEY4_9ZZZZ</name>
<evidence type="ECO:0000256" key="5">
    <source>
        <dbReference type="ARBA" id="ARBA00022801"/>
    </source>
</evidence>
<dbReference type="CDD" id="cd09086">
    <property type="entry name" value="ExoIII-like_AP-endo"/>
    <property type="match status" value="1"/>
</dbReference>
<dbReference type="Gene3D" id="3.60.10.10">
    <property type="entry name" value="Endonuclease/exonuclease/phosphatase"/>
    <property type="match status" value="1"/>
</dbReference>
<dbReference type="NCBIfam" id="NF008733">
    <property type="entry name" value="PRK11756.1"/>
    <property type="match status" value="1"/>
</dbReference>
<dbReference type="Pfam" id="PF03372">
    <property type="entry name" value="Exo_endo_phos"/>
    <property type="match status" value="1"/>
</dbReference>
<dbReference type="NCBIfam" id="TIGR00633">
    <property type="entry name" value="xth"/>
    <property type="match status" value="1"/>
</dbReference>
<reference evidence="8" key="1">
    <citation type="submission" date="2018-06" db="EMBL/GenBank/DDBJ databases">
        <authorList>
            <person name="Zhirakovskaya E."/>
        </authorList>
    </citation>
    <scope>NUCLEOTIDE SEQUENCE</scope>
</reference>
<sequence>MVNYGNHNSIQFYTEINTNMKVISFNTNSIRMRQHQLENIIATHSPEIIGIQETKAQDADFPLDMIASLGNNAGYQAAFHGQKTHYGVALLYKQSPLEITKGFPDDDDNAQRRFISAKFKINDQIITVMNGYFPQGESNTHPQKFPAKKKFYRDLTQLIENNYSPDDNLILMGDMNIAPLDNDIGIGEDNAKRWLKTGKCSFLPEEREWIEKLYDWGLFDSFRHISPDANDRFSWFDYRSKGFDKEPKRGLRIDLILATYNLLQKCTDAGIDYDVRGMLKPSDHCPIWAEFKL</sequence>
<keyword evidence="6" id="KW-0460">Magnesium</keyword>
<dbReference type="SUPFAM" id="SSF56219">
    <property type="entry name" value="DNase I-like"/>
    <property type="match status" value="1"/>
</dbReference>
<dbReference type="GO" id="GO:0003677">
    <property type="term" value="F:DNA binding"/>
    <property type="evidence" value="ECO:0007669"/>
    <property type="project" value="InterPro"/>
</dbReference>
<dbReference type="PROSITE" id="PS00727">
    <property type="entry name" value="AP_NUCLEASE_F1_2"/>
    <property type="match status" value="1"/>
</dbReference>
<gene>
    <name evidence="8" type="ORF">MNBD_GAMMA09-3127</name>
</gene>
<evidence type="ECO:0000259" key="7">
    <source>
        <dbReference type="Pfam" id="PF03372"/>
    </source>
</evidence>
<dbReference type="InterPro" id="IPR005135">
    <property type="entry name" value="Endo/exonuclease/phosphatase"/>
</dbReference>